<accession>A0AAF1BJR5</accession>
<feature type="region of interest" description="Disordered" evidence="1">
    <location>
        <begin position="202"/>
        <end position="231"/>
    </location>
</feature>
<reference evidence="2" key="1">
    <citation type="submission" date="2023-10" db="EMBL/GenBank/DDBJ databases">
        <authorList>
            <person name="Noh H."/>
        </authorList>
    </citation>
    <scope>NUCLEOTIDE SEQUENCE</scope>
    <source>
        <strain evidence="2">DUCC4014</strain>
    </source>
</reference>
<dbReference type="Proteomes" id="UP000827549">
    <property type="component" value="Chromosome 4"/>
</dbReference>
<dbReference type="GeneID" id="87809738"/>
<evidence type="ECO:0000313" key="2">
    <source>
        <dbReference type="EMBL" id="WOO83037.1"/>
    </source>
</evidence>
<name>A0AAF1BJR5_9TREE</name>
<organism evidence="2 3">
    <name type="scientific">Vanrija pseudolonga</name>
    <dbReference type="NCBI Taxonomy" id="143232"/>
    <lineage>
        <taxon>Eukaryota</taxon>
        <taxon>Fungi</taxon>
        <taxon>Dikarya</taxon>
        <taxon>Basidiomycota</taxon>
        <taxon>Agaricomycotina</taxon>
        <taxon>Tremellomycetes</taxon>
        <taxon>Trichosporonales</taxon>
        <taxon>Trichosporonaceae</taxon>
        <taxon>Vanrija</taxon>
    </lineage>
</organism>
<gene>
    <name evidence="2" type="ORF">LOC62_04G006516</name>
</gene>
<dbReference type="EMBL" id="CP086717">
    <property type="protein sequence ID" value="WOO83037.1"/>
    <property type="molecule type" value="Genomic_DNA"/>
</dbReference>
<keyword evidence="3" id="KW-1185">Reference proteome</keyword>
<sequence>MAKHGPSQAEDDPVASNNSIAIHPSLRAHPLLASYPRLAAPLVPPLADDVLVDLLDFTYAVERANSSTREERLAAARLKARAMAHDDEDGLLARLCAIERSLAADKRWRDAYEARRSNYSRYLSGEEWAAVQPADRDDAPPIAVTSYKVLDALDAPDLLRLCEYYGFQPAADTSKARLCAIVAYEIGVPVLDLPPLARFVAPGLGGPPAEDAEAEEAEAEKSALKKRTKRG</sequence>
<evidence type="ECO:0000256" key="1">
    <source>
        <dbReference type="SAM" id="MobiDB-lite"/>
    </source>
</evidence>
<dbReference type="RefSeq" id="XP_062629069.1">
    <property type="nucleotide sequence ID" value="XM_062773085.1"/>
</dbReference>
<proteinExistence type="predicted"/>
<dbReference type="AlphaFoldDB" id="A0AAF1BJR5"/>
<evidence type="ECO:0000313" key="3">
    <source>
        <dbReference type="Proteomes" id="UP000827549"/>
    </source>
</evidence>
<protein>
    <submittedName>
        <fullName evidence="2">Uncharacterized protein</fullName>
    </submittedName>
</protein>